<organism evidence="2 3">
    <name type="scientific">Sistotremastrum suecicum HHB10207 ss-3</name>
    <dbReference type="NCBI Taxonomy" id="1314776"/>
    <lineage>
        <taxon>Eukaryota</taxon>
        <taxon>Fungi</taxon>
        <taxon>Dikarya</taxon>
        <taxon>Basidiomycota</taxon>
        <taxon>Agaricomycotina</taxon>
        <taxon>Agaricomycetes</taxon>
        <taxon>Sistotremastrales</taxon>
        <taxon>Sistotremastraceae</taxon>
        <taxon>Sistotremastrum</taxon>
    </lineage>
</organism>
<proteinExistence type="predicted"/>
<sequence length="172" mass="18443">MAISAGGPSKAHKNSSSNASLHGVNNLNSDNSSLKTRPNKRARAGHIPSRYPRLLGPGRSPTPFTPSPFASLASRARALPGPRSRQNLPQTQSSSNSGNGIVNQPTQIRDGIPTRPCERCVKSAKMCVLGYDGRRCRACIGSRKGCSLTGLRYPRYNKGGREIGKFLEGGWN</sequence>
<dbReference type="Proteomes" id="UP000076798">
    <property type="component" value="Unassembled WGS sequence"/>
</dbReference>
<gene>
    <name evidence="2" type="ORF">SISSUDRAFT_780090</name>
</gene>
<feature type="region of interest" description="Disordered" evidence="1">
    <location>
        <begin position="1"/>
        <end position="110"/>
    </location>
</feature>
<reference evidence="2 3" key="1">
    <citation type="journal article" date="2016" name="Mol. Biol. Evol.">
        <title>Comparative Genomics of Early-Diverging Mushroom-Forming Fungi Provides Insights into the Origins of Lignocellulose Decay Capabilities.</title>
        <authorList>
            <person name="Nagy L.G."/>
            <person name="Riley R."/>
            <person name="Tritt A."/>
            <person name="Adam C."/>
            <person name="Daum C."/>
            <person name="Floudas D."/>
            <person name="Sun H."/>
            <person name="Yadav J.S."/>
            <person name="Pangilinan J."/>
            <person name="Larsson K.H."/>
            <person name="Matsuura K."/>
            <person name="Barry K."/>
            <person name="Labutti K."/>
            <person name="Kuo R."/>
            <person name="Ohm R.A."/>
            <person name="Bhattacharya S.S."/>
            <person name="Shirouzu T."/>
            <person name="Yoshinaga Y."/>
            <person name="Martin F.M."/>
            <person name="Grigoriev I.V."/>
            <person name="Hibbett D.S."/>
        </authorList>
    </citation>
    <scope>NUCLEOTIDE SEQUENCE [LARGE SCALE GENOMIC DNA]</scope>
    <source>
        <strain evidence="2 3">HHB10207 ss-3</strain>
    </source>
</reference>
<evidence type="ECO:0000256" key="1">
    <source>
        <dbReference type="SAM" id="MobiDB-lite"/>
    </source>
</evidence>
<accession>A0A166D3W1</accession>
<evidence type="ECO:0000313" key="3">
    <source>
        <dbReference type="Proteomes" id="UP000076798"/>
    </source>
</evidence>
<protein>
    <submittedName>
        <fullName evidence="2">Uncharacterized protein</fullName>
    </submittedName>
</protein>
<evidence type="ECO:0000313" key="2">
    <source>
        <dbReference type="EMBL" id="KZT38107.1"/>
    </source>
</evidence>
<name>A0A166D3W1_9AGAM</name>
<dbReference type="AlphaFoldDB" id="A0A166D3W1"/>
<feature type="compositionally biased region" description="Polar residues" evidence="1">
    <location>
        <begin position="23"/>
        <end position="36"/>
    </location>
</feature>
<keyword evidence="3" id="KW-1185">Reference proteome</keyword>
<feature type="compositionally biased region" description="Polar residues" evidence="1">
    <location>
        <begin position="84"/>
        <end position="107"/>
    </location>
</feature>
<dbReference type="EMBL" id="KV428069">
    <property type="protein sequence ID" value="KZT38107.1"/>
    <property type="molecule type" value="Genomic_DNA"/>
</dbReference>